<dbReference type="EMBL" id="GBRH01191040">
    <property type="protein sequence ID" value="JAE06856.1"/>
    <property type="molecule type" value="Transcribed_RNA"/>
</dbReference>
<name>A0A0A9F9N3_ARUDO</name>
<evidence type="ECO:0000313" key="1">
    <source>
        <dbReference type="EMBL" id="JAE06856.1"/>
    </source>
</evidence>
<sequence>MIYMDSGITDRLIFIQMIPLRDLLTCYRQLPRISIEHERVSSSYVSVVLLIYLPLQYTHKTNRRTDTSYAYIPLVQHYQNLRFRGFRACKIISK</sequence>
<accession>A0A0A9F9N3</accession>
<organism evidence="1">
    <name type="scientific">Arundo donax</name>
    <name type="common">Giant reed</name>
    <name type="synonym">Donax arundinaceus</name>
    <dbReference type="NCBI Taxonomy" id="35708"/>
    <lineage>
        <taxon>Eukaryota</taxon>
        <taxon>Viridiplantae</taxon>
        <taxon>Streptophyta</taxon>
        <taxon>Embryophyta</taxon>
        <taxon>Tracheophyta</taxon>
        <taxon>Spermatophyta</taxon>
        <taxon>Magnoliopsida</taxon>
        <taxon>Liliopsida</taxon>
        <taxon>Poales</taxon>
        <taxon>Poaceae</taxon>
        <taxon>PACMAD clade</taxon>
        <taxon>Arundinoideae</taxon>
        <taxon>Arundineae</taxon>
        <taxon>Arundo</taxon>
    </lineage>
</organism>
<reference evidence="1" key="2">
    <citation type="journal article" date="2015" name="Data Brief">
        <title>Shoot transcriptome of the giant reed, Arundo donax.</title>
        <authorList>
            <person name="Barrero R.A."/>
            <person name="Guerrero F.D."/>
            <person name="Moolhuijzen P."/>
            <person name="Goolsby J.A."/>
            <person name="Tidwell J."/>
            <person name="Bellgard S.E."/>
            <person name="Bellgard M.I."/>
        </authorList>
    </citation>
    <scope>NUCLEOTIDE SEQUENCE</scope>
    <source>
        <tissue evidence="1">Shoot tissue taken approximately 20 cm above the soil surface</tissue>
    </source>
</reference>
<proteinExistence type="predicted"/>
<protein>
    <submittedName>
        <fullName evidence="1">Uncharacterized protein</fullName>
    </submittedName>
</protein>
<reference evidence="1" key="1">
    <citation type="submission" date="2014-09" db="EMBL/GenBank/DDBJ databases">
        <authorList>
            <person name="Magalhaes I.L.F."/>
            <person name="Oliveira U."/>
            <person name="Santos F.R."/>
            <person name="Vidigal T.H.D.A."/>
            <person name="Brescovit A.D."/>
            <person name="Santos A.J."/>
        </authorList>
    </citation>
    <scope>NUCLEOTIDE SEQUENCE</scope>
    <source>
        <tissue evidence="1">Shoot tissue taken approximately 20 cm above the soil surface</tissue>
    </source>
</reference>
<dbReference type="AlphaFoldDB" id="A0A0A9F9N3"/>